<name>A0A4V0YR54_9BACT</name>
<gene>
    <name evidence="2" type="ORF">C3Y92_15785</name>
</gene>
<keyword evidence="1" id="KW-0472">Membrane</keyword>
<keyword evidence="1" id="KW-0812">Transmembrane</keyword>
<accession>A0A4V0YR54</accession>
<organism evidence="2 3">
    <name type="scientific">Solidesulfovibrio carbinolicus</name>
    <dbReference type="NCBI Taxonomy" id="296842"/>
    <lineage>
        <taxon>Bacteria</taxon>
        <taxon>Pseudomonadati</taxon>
        <taxon>Thermodesulfobacteriota</taxon>
        <taxon>Desulfovibrionia</taxon>
        <taxon>Desulfovibrionales</taxon>
        <taxon>Desulfovibrionaceae</taxon>
        <taxon>Solidesulfovibrio</taxon>
    </lineage>
</organism>
<evidence type="ECO:0000313" key="3">
    <source>
        <dbReference type="Proteomes" id="UP000293296"/>
    </source>
</evidence>
<protein>
    <submittedName>
        <fullName evidence="2">Uncharacterized protein</fullName>
    </submittedName>
</protein>
<proteinExistence type="predicted"/>
<sequence length="59" mass="6881">MEWFIGSALVMGIIVVMLGLFLGKKKGHKKRSVPGFFSFDQYKERELSKRGVFDKTKWK</sequence>
<reference evidence="2 3" key="1">
    <citation type="submission" date="2018-02" db="EMBL/GenBank/DDBJ databases">
        <title>Genome sequence of Desulfovibrio carbinolicus DSM 3852.</title>
        <authorList>
            <person name="Wilbanks E."/>
            <person name="Skennerton C.T."/>
            <person name="Orphan V.J."/>
        </authorList>
    </citation>
    <scope>NUCLEOTIDE SEQUENCE [LARGE SCALE GENOMIC DNA]</scope>
    <source>
        <strain evidence="2 3">DSM 3852</strain>
    </source>
</reference>
<feature type="transmembrane region" description="Helical" evidence="1">
    <location>
        <begin position="6"/>
        <end position="23"/>
    </location>
</feature>
<evidence type="ECO:0000256" key="1">
    <source>
        <dbReference type="SAM" id="Phobius"/>
    </source>
</evidence>
<dbReference type="EMBL" id="CP026538">
    <property type="protein sequence ID" value="QAZ68612.1"/>
    <property type="molecule type" value="Genomic_DNA"/>
</dbReference>
<evidence type="ECO:0000313" key="2">
    <source>
        <dbReference type="EMBL" id="QAZ68612.1"/>
    </source>
</evidence>
<dbReference type="AlphaFoldDB" id="A0A4V0YR54"/>
<keyword evidence="3" id="KW-1185">Reference proteome</keyword>
<dbReference type="Proteomes" id="UP000293296">
    <property type="component" value="Chromosome"/>
</dbReference>
<dbReference type="KEGG" id="dcb:C3Y92_15785"/>
<keyword evidence="1" id="KW-1133">Transmembrane helix</keyword>